<keyword evidence="3 4" id="KW-0143">Chaperone</keyword>
<keyword evidence="6" id="KW-1185">Reference proteome</keyword>
<evidence type="ECO:0000256" key="2">
    <source>
        <dbReference type="ARBA" id="ARBA00022490"/>
    </source>
</evidence>
<proteinExistence type="inferred from homology"/>
<organism evidence="5 6">
    <name type="scientific">Nitratireductor arenosus</name>
    <dbReference type="NCBI Taxonomy" id="2682096"/>
    <lineage>
        <taxon>Bacteria</taxon>
        <taxon>Pseudomonadati</taxon>
        <taxon>Pseudomonadota</taxon>
        <taxon>Alphaproteobacteria</taxon>
        <taxon>Hyphomicrobiales</taxon>
        <taxon>Phyllobacteriaceae</taxon>
        <taxon>Nitratireductor</taxon>
    </lineage>
</organism>
<accession>A0A844QGE7</accession>
<protein>
    <recommendedName>
        <fullName evidence="4">Chaperone NapD</fullName>
    </recommendedName>
    <alternativeName>
        <fullName evidence="4">NapA signal peptide-binding chaperone NapD</fullName>
    </alternativeName>
</protein>
<reference evidence="5 6" key="1">
    <citation type="submission" date="2019-12" db="EMBL/GenBank/DDBJ databases">
        <title>Nitratireductor arenosus sp. nov., Isolated from sea sand, Jeju island, South Korea.</title>
        <authorList>
            <person name="Kim W."/>
        </authorList>
    </citation>
    <scope>NUCLEOTIDE SEQUENCE [LARGE SCALE GENOMIC DNA]</scope>
    <source>
        <strain evidence="5 6">CAU 1489</strain>
    </source>
</reference>
<comment type="caution">
    <text evidence="5">The sequence shown here is derived from an EMBL/GenBank/DDBJ whole genome shotgun (WGS) entry which is preliminary data.</text>
</comment>
<dbReference type="GO" id="GO:0005737">
    <property type="term" value="C:cytoplasm"/>
    <property type="evidence" value="ECO:0007669"/>
    <property type="project" value="UniProtKB-SubCell"/>
</dbReference>
<dbReference type="Gene3D" id="3.30.70.920">
    <property type="match status" value="1"/>
</dbReference>
<dbReference type="AlphaFoldDB" id="A0A844QGE7"/>
<comment type="subcellular location">
    <subcellularLocation>
        <location evidence="1 4">Cytoplasm</location>
    </subcellularLocation>
</comment>
<dbReference type="RefSeq" id="WP_156713151.1">
    <property type="nucleotide sequence ID" value="NZ_WPHG01000003.1"/>
</dbReference>
<comment type="subunit">
    <text evidence="4">Interacts with the cytoplasmic NapA precursor.</text>
</comment>
<dbReference type="GO" id="GO:0051224">
    <property type="term" value="P:negative regulation of protein transport"/>
    <property type="evidence" value="ECO:0007669"/>
    <property type="project" value="UniProtKB-UniRule"/>
</dbReference>
<evidence type="ECO:0000313" key="5">
    <source>
        <dbReference type="EMBL" id="MVA98187.1"/>
    </source>
</evidence>
<dbReference type="Pfam" id="PF03927">
    <property type="entry name" value="NapD"/>
    <property type="match status" value="1"/>
</dbReference>
<dbReference type="HAMAP" id="MF_02200">
    <property type="entry name" value="NapD"/>
    <property type="match status" value="1"/>
</dbReference>
<evidence type="ECO:0000256" key="3">
    <source>
        <dbReference type="ARBA" id="ARBA00023186"/>
    </source>
</evidence>
<keyword evidence="2 4" id="KW-0963">Cytoplasm</keyword>
<dbReference type="Proteomes" id="UP000463224">
    <property type="component" value="Unassembled WGS sequence"/>
</dbReference>
<evidence type="ECO:0000256" key="4">
    <source>
        <dbReference type="HAMAP-Rule" id="MF_02200"/>
    </source>
</evidence>
<evidence type="ECO:0000313" key="6">
    <source>
        <dbReference type="Proteomes" id="UP000463224"/>
    </source>
</evidence>
<dbReference type="EMBL" id="WPHG01000003">
    <property type="protein sequence ID" value="MVA98187.1"/>
    <property type="molecule type" value="Genomic_DNA"/>
</dbReference>
<gene>
    <name evidence="4" type="primary">napD</name>
    <name evidence="5" type="ORF">GN330_13130</name>
</gene>
<dbReference type="GO" id="GO:0005048">
    <property type="term" value="F:signal sequence binding"/>
    <property type="evidence" value="ECO:0007669"/>
    <property type="project" value="UniProtKB-UniRule"/>
</dbReference>
<comment type="similarity">
    <text evidence="4">Belongs to the NapD family.</text>
</comment>
<comment type="function">
    <text evidence="4">Chaperone for NapA, the catalytic subunit of the periplasmic nitrate reductase. It binds directly and specifically to the twin-arginine signal peptide of NapA, preventing premature interaction with the Tat translocase and premature export.</text>
</comment>
<evidence type="ECO:0000256" key="1">
    <source>
        <dbReference type="ARBA" id="ARBA00004496"/>
    </source>
</evidence>
<dbReference type="PANTHER" id="PTHR38603">
    <property type="entry name" value="CHAPERONE NAPD"/>
    <property type="match status" value="1"/>
</dbReference>
<sequence length="88" mass="9497">MAERHDYHHISSAVVTVLPGWATSVMAAIANMDGTEIPAHQDHRIVVILEGAGARELGDRLTNIAALDGVVSANLVFEHIEKEEVVET</sequence>
<dbReference type="InterPro" id="IPR005623">
    <property type="entry name" value="Chaperone_NapD_NO3_reduct"/>
</dbReference>
<dbReference type="PANTHER" id="PTHR38603:SF1">
    <property type="entry name" value="CHAPERONE NAPD"/>
    <property type="match status" value="1"/>
</dbReference>
<name>A0A844QGE7_9HYPH</name>